<sequence>MLKSIQTPSQPPPAIARQFQLCCLTSCLVAAQQPAIAPQFVFVPSCAASAG</sequence>
<protein>
    <submittedName>
        <fullName evidence="1">Uncharacterized protein</fullName>
    </submittedName>
</protein>
<proteinExistence type="predicted"/>
<name>A0AAT9JU26_SYNEL</name>
<accession>A0AAT9JU26</accession>
<dbReference type="RefSeq" id="WP_208677716.1">
    <property type="nucleotide sequence ID" value="NZ_CP034671.2"/>
</dbReference>
<dbReference type="EMBL" id="CP034671">
    <property type="protein sequence ID" value="QFZ91508.2"/>
    <property type="molecule type" value="Genomic_DNA"/>
</dbReference>
<organism evidence="1">
    <name type="scientific">Synechococcus elongatus PCC 11802</name>
    <dbReference type="NCBI Taxonomy" id="2283154"/>
    <lineage>
        <taxon>Bacteria</taxon>
        <taxon>Bacillati</taxon>
        <taxon>Cyanobacteriota</taxon>
        <taxon>Cyanophyceae</taxon>
        <taxon>Synechococcales</taxon>
        <taxon>Synechococcaceae</taxon>
        <taxon>Synechococcus</taxon>
    </lineage>
</organism>
<dbReference type="AlphaFoldDB" id="A0AAT9JU26"/>
<gene>
    <name evidence="1" type="ORF">EKO22_03130</name>
</gene>
<reference evidence="1" key="1">
    <citation type="submission" date="2024-01" db="EMBL/GenBank/DDBJ databases">
        <title>Synechococcus elongatus PCC 11802, a close yet different native of Synechococcus elongatus PCC 11801.</title>
        <authorList>
            <person name="Jaiswal D."/>
            <person name="Sengupta A."/>
            <person name="Sengupta S."/>
            <person name="Pakrasi H.B."/>
            <person name="Wangikar P."/>
        </authorList>
    </citation>
    <scope>NUCLEOTIDE SEQUENCE</scope>
    <source>
        <strain evidence="1">PCC 11802</strain>
    </source>
</reference>
<evidence type="ECO:0000313" key="1">
    <source>
        <dbReference type="EMBL" id="QFZ91508.2"/>
    </source>
</evidence>